<dbReference type="AlphaFoldDB" id="C4J544"/>
<organism evidence="2">
    <name type="scientific">Zea mays</name>
    <name type="common">Maize</name>
    <dbReference type="NCBI Taxonomy" id="4577"/>
    <lineage>
        <taxon>Eukaryota</taxon>
        <taxon>Viridiplantae</taxon>
        <taxon>Streptophyta</taxon>
        <taxon>Embryophyta</taxon>
        <taxon>Tracheophyta</taxon>
        <taxon>Spermatophyta</taxon>
        <taxon>Magnoliopsida</taxon>
        <taxon>Liliopsida</taxon>
        <taxon>Poales</taxon>
        <taxon>Poaceae</taxon>
        <taxon>PACMAD clade</taxon>
        <taxon>Panicoideae</taxon>
        <taxon>Andropogonodae</taxon>
        <taxon>Andropogoneae</taxon>
        <taxon>Tripsacinae</taxon>
        <taxon>Zea</taxon>
    </lineage>
</organism>
<accession>C4J544</accession>
<dbReference type="EMBL" id="BT085941">
    <property type="protein sequence ID" value="ACR36294.1"/>
    <property type="molecule type" value="mRNA"/>
</dbReference>
<evidence type="ECO:0000256" key="1">
    <source>
        <dbReference type="SAM" id="MobiDB-lite"/>
    </source>
</evidence>
<reference evidence="2" key="2">
    <citation type="submission" date="2012-06" db="EMBL/GenBank/DDBJ databases">
        <authorList>
            <person name="Yu Y."/>
            <person name="Currie J."/>
            <person name="Lomeli R."/>
            <person name="Angelova A."/>
            <person name="Collura K."/>
            <person name="Wissotski M."/>
            <person name="Campos D."/>
            <person name="Kudrna D."/>
            <person name="Golser W."/>
            <person name="Ashely E."/>
            <person name="Descour A."/>
            <person name="Fernandes J."/>
            <person name="Soderlund C."/>
            <person name="Walbot V."/>
        </authorList>
    </citation>
    <scope>NUCLEOTIDE SEQUENCE</scope>
    <source>
        <strain evidence="2">B73</strain>
    </source>
</reference>
<feature type="compositionally biased region" description="Acidic residues" evidence="1">
    <location>
        <begin position="149"/>
        <end position="158"/>
    </location>
</feature>
<proteinExistence type="evidence at transcript level"/>
<name>C4J544_MAIZE</name>
<feature type="region of interest" description="Disordered" evidence="1">
    <location>
        <begin position="141"/>
        <end position="169"/>
    </location>
</feature>
<reference evidence="2" key="1">
    <citation type="journal article" date="2009" name="PLoS Genet.">
        <title>Sequencing, mapping, and analysis of 27,455 maize full-length cDNAs.</title>
        <authorList>
            <person name="Soderlund C."/>
            <person name="Descour A."/>
            <person name="Kudrna D."/>
            <person name="Bomhoff M."/>
            <person name="Boyd L."/>
            <person name="Currie J."/>
            <person name="Angelova A."/>
            <person name="Collura K."/>
            <person name="Wissotski M."/>
            <person name="Ashley E."/>
            <person name="Morrow D."/>
            <person name="Fernandes J."/>
            <person name="Walbot V."/>
            <person name="Yu Y."/>
        </authorList>
    </citation>
    <scope>NUCLEOTIDE SEQUENCE</scope>
    <source>
        <strain evidence="2">B73</strain>
    </source>
</reference>
<protein>
    <submittedName>
        <fullName evidence="2">Uncharacterized protein</fullName>
    </submittedName>
</protein>
<sequence length="169" mass="18356">MHAFVPCRVRAYVISYVNSYERVTAGSCLRAQVALGHALATVVDEGAELDGDIDDDAEHVGLDGRAEADGGLEVRKAFDEGTAWLGRHLASLAFDEAEHIGAHAELERVQRALAAGRRGWGSSRRRRRWLDRGRWGRAVAAGVGHREEQEVESQEEDGLGCHGSQAGLT</sequence>
<evidence type="ECO:0000313" key="2">
    <source>
        <dbReference type="EMBL" id="ACR36294.1"/>
    </source>
</evidence>